<protein>
    <submittedName>
        <fullName evidence="1">Uncharacterized protein</fullName>
    </submittedName>
</protein>
<proteinExistence type="predicted"/>
<name>A0ACC2X0J2_9TREE</name>
<dbReference type="Proteomes" id="UP001243375">
    <property type="component" value="Unassembled WGS sequence"/>
</dbReference>
<accession>A0ACC2X0J2</accession>
<keyword evidence="2" id="KW-1185">Reference proteome</keyword>
<organism evidence="1 2">
    <name type="scientific">Naganishia vaughanmartiniae</name>
    <dbReference type="NCBI Taxonomy" id="1424756"/>
    <lineage>
        <taxon>Eukaryota</taxon>
        <taxon>Fungi</taxon>
        <taxon>Dikarya</taxon>
        <taxon>Basidiomycota</taxon>
        <taxon>Agaricomycotina</taxon>
        <taxon>Tremellomycetes</taxon>
        <taxon>Filobasidiales</taxon>
        <taxon>Filobasidiaceae</taxon>
        <taxon>Naganishia</taxon>
    </lineage>
</organism>
<comment type="caution">
    <text evidence="1">The sequence shown here is derived from an EMBL/GenBank/DDBJ whole genome shotgun (WGS) entry which is preliminary data.</text>
</comment>
<sequence length="261" mass="28809">MAHMDTLAQFDDQDIVHQYDRTGHEDAIHTARTHNPDGEIEYGESHRTASDTHHIPLKSPNAEKTGHSFFAARPFKSFRRRVSGHSEEDDLANVPLTPATPHGILDNHTTTIHLPARGISPMDTTGSRTSFNTLLNKFVATEGPDLRLTSGRRGSKEPDDMKRGGAHRGTKDYPHLKKSAVEQELEERQGLVGDANESFGSDEERQGEQVASPLSISSVDQAEVKGVVTRRLPNIPTPEDRDVSNVLEHPPARPRDSADIV</sequence>
<dbReference type="EMBL" id="JASBWU010000012">
    <property type="protein sequence ID" value="KAJ9117579.1"/>
    <property type="molecule type" value="Genomic_DNA"/>
</dbReference>
<reference evidence="1" key="1">
    <citation type="submission" date="2023-04" db="EMBL/GenBank/DDBJ databases">
        <title>Draft Genome sequencing of Naganishia species isolated from polar environments using Oxford Nanopore Technology.</title>
        <authorList>
            <person name="Leo P."/>
            <person name="Venkateswaran K."/>
        </authorList>
    </citation>
    <scope>NUCLEOTIDE SEQUENCE</scope>
    <source>
        <strain evidence="1">MNA-CCFEE 5425</strain>
    </source>
</reference>
<evidence type="ECO:0000313" key="2">
    <source>
        <dbReference type="Proteomes" id="UP001243375"/>
    </source>
</evidence>
<gene>
    <name evidence="1" type="ORF">QFC22_004429</name>
</gene>
<evidence type="ECO:0000313" key="1">
    <source>
        <dbReference type="EMBL" id="KAJ9117579.1"/>
    </source>
</evidence>